<proteinExistence type="predicted"/>
<keyword evidence="1" id="KW-1133">Transmembrane helix</keyword>
<keyword evidence="1" id="KW-0812">Transmembrane</keyword>
<dbReference type="Proteomes" id="UP001165283">
    <property type="component" value="Unassembled WGS sequence"/>
</dbReference>
<accession>A0ABT1AAT9</accession>
<comment type="caution">
    <text evidence="2">The sequence shown here is derived from an EMBL/GenBank/DDBJ whole genome shotgun (WGS) entry which is preliminary data.</text>
</comment>
<keyword evidence="3" id="KW-1185">Reference proteome</keyword>
<feature type="transmembrane region" description="Helical" evidence="1">
    <location>
        <begin position="53"/>
        <end position="71"/>
    </location>
</feature>
<organism evidence="2 3">
    <name type="scientific">Pseudonocardia humida</name>
    <dbReference type="NCBI Taxonomy" id="2800819"/>
    <lineage>
        <taxon>Bacteria</taxon>
        <taxon>Bacillati</taxon>
        <taxon>Actinomycetota</taxon>
        <taxon>Actinomycetes</taxon>
        <taxon>Pseudonocardiales</taxon>
        <taxon>Pseudonocardiaceae</taxon>
        <taxon>Pseudonocardia</taxon>
    </lineage>
</organism>
<sequence>MTTSTSTSTTPSQRGAALTTVLAIAMIQHAVVVAVLVTAWSQDTALGQQPTPVLLVSAVGATVSLVAYAGLWTGYRWAFWLFIAMSVVAVATMVAVGAPPLLTLLQLVVAVALAAAVLRRWSHLS</sequence>
<reference evidence="2" key="1">
    <citation type="submission" date="2021-04" db="EMBL/GenBank/DDBJ databases">
        <title>Pseudonocardia sp. nov., isolated from sandy soil of mangrove forest.</title>
        <authorList>
            <person name="Zan Z."/>
            <person name="Huang R."/>
            <person name="Liu W."/>
        </authorList>
    </citation>
    <scope>NUCLEOTIDE SEQUENCE</scope>
    <source>
        <strain evidence="2">S2-4</strain>
    </source>
</reference>
<gene>
    <name evidence="2" type="ORF">KDL28_34330</name>
</gene>
<dbReference type="EMBL" id="JAGSOV010000078">
    <property type="protein sequence ID" value="MCO1660150.1"/>
    <property type="molecule type" value="Genomic_DNA"/>
</dbReference>
<dbReference type="RefSeq" id="WP_252445473.1">
    <property type="nucleotide sequence ID" value="NZ_JAGSOV010000078.1"/>
</dbReference>
<feature type="transmembrane region" description="Helical" evidence="1">
    <location>
        <begin position="104"/>
        <end position="121"/>
    </location>
</feature>
<feature type="transmembrane region" description="Helical" evidence="1">
    <location>
        <begin position="78"/>
        <end position="98"/>
    </location>
</feature>
<feature type="transmembrane region" description="Helical" evidence="1">
    <location>
        <begin position="21"/>
        <end position="41"/>
    </location>
</feature>
<evidence type="ECO:0008006" key="4">
    <source>
        <dbReference type="Google" id="ProtNLM"/>
    </source>
</evidence>
<evidence type="ECO:0000256" key="1">
    <source>
        <dbReference type="SAM" id="Phobius"/>
    </source>
</evidence>
<evidence type="ECO:0000313" key="3">
    <source>
        <dbReference type="Proteomes" id="UP001165283"/>
    </source>
</evidence>
<keyword evidence="1" id="KW-0472">Membrane</keyword>
<evidence type="ECO:0000313" key="2">
    <source>
        <dbReference type="EMBL" id="MCO1660150.1"/>
    </source>
</evidence>
<protein>
    <recommendedName>
        <fullName evidence="4">Integral membrane protein</fullName>
    </recommendedName>
</protein>
<name>A0ABT1AAT9_9PSEU</name>